<dbReference type="AlphaFoldDB" id="X0VY65"/>
<dbReference type="InterPro" id="IPR002559">
    <property type="entry name" value="Transposase_11"/>
</dbReference>
<dbReference type="PANTHER" id="PTHR33408:SF2">
    <property type="entry name" value="TRANSPOSASE DDE DOMAIN-CONTAINING PROTEIN"/>
    <property type="match status" value="1"/>
</dbReference>
<dbReference type="GO" id="GO:0006313">
    <property type="term" value="P:DNA transposition"/>
    <property type="evidence" value="ECO:0007669"/>
    <property type="project" value="InterPro"/>
</dbReference>
<protein>
    <recommendedName>
        <fullName evidence="2">Transposase IS4-like domain-containing protein</fullName>
    </recommendedName>
</protein>
<evidence type="ECO:0000256" key="1">
    <source>
        <dbReference type="SAM" id="MobiDB-lite"/>
    </source>
</evidence>
<dbReference type="EMBL" id="BARS01035865">
    <property type="protein sequence ID" value="GAG23394.1"/>
    <property type="molecule type" value="Genomic_DNA"/>
</dbReference>
<sequence length="257" mass="29941">MVKVGQINIDGTKMKANAANRRTKTKDEYYKWLKKIDKRIAEMFREADKVDAYEDELYGKDKRGDELPEDLNTDEKMDKKIKEVLERLKQEKKVNFTDVDAKFMKMSNGRIDAAYNCQAAVTNEQVIVESEVITLSNDRPQLEPMIEGTERNLGKRVKGVAADTGYFSYGNFEYLAKRKKKGYIPDRNEDKGKREGANQYDKSKFQYDREKDEYICPDGKRLRRVSHKNPRKNRTWHGTVYRGKKCNTCSNKALCTS</sequence>
<dbReference type="GO" id="GO:0003677">
    <property type="term" value="F:DNA binding"/>
    <property type="evidence" value="ECO:0007669"/>
    <property type="project" value="InterPro"/>
</dbReference>
<dbReference type="Pfam" id="PF01609">
    <property type="entry name" value="DDE_Tnp_1"/>
    <property type="match status" value="1"/>
</dbReference>
<accession>X0VY65</accession>
<evidence type="ECO:0000259" key="2">
    <source>
        <dbReference type="Pfam" id="PF01609"/>
    </source>
</evidence>
<gene>
    <name evidence="3" type="ORF">S01H1_55203</name>
</gene>
<evidence type="ECO:0000313" key="3">
    <source>
        <dbReference type="EMBL" id="GAG23394.1"/>
    </source>
</evidence>
<feature type="non-terminal residue" evidence="3">
    <location>
        <position position="257"/>
    </location>
</feature>
<feature type="region of interest" description="Disordered" evidence="1">
    <location>
        <begin position="184"/>
        <end position="203"/>
    </location>
</feature>
<dbReference type="GO" id="GO:0004803">
    <property type="term" value="F:transposase activity"/>
    <property type="evidence" value="ECO:0007669"/>
    <property type="project" value="InterPro"/>
</dbReference>
<proteinExistence type="predicted"/>
<reference evidence="3" key="1">
    <citation type="journal article" date="2014" name="Front. Microbiol.">
        <title>High frequency of phylogenetically diverse reductive dehalogenase-homologous genes in deep subseafloor sedimentary metagenomes.</title>
        <authorList>
            <person name="Kawai M."/>
            <person name="Futagami T."/>
            <person name="Toyoda A."/>
            <person name="Takaki Y."/>
            <person name="Nishi S."/>
            <person name="Hori S."/>
            <person name="Arai W."/>
            <person name="Tsubouchi T."/>
            <person name="Morono Y."/>
            <person name="Uchiyama I."/>
            <person name="Ito T."/>
            <person name="Fujiyama A."/>
            <person name="Inagaki F."/>
            <person name="Takami H."/>
        </authorList>
    </citation>
    <scope>NUCLEOTIDE SEQUENCE</scope>
    <source>
        <strain evidence="3">Expedition CK06-06</strain>
    </source>
</reference>
<comment type="caution">
    <text evidence="3">The sequence shown here is derived from an EMBL/GenBank/DDBJ whole genome shotgun (WGS) entry which is preliminary data.</text>
</comment>
<organism evidence="3">
    <name type="scientific">marine sediment metagenome</name>
    <dbReference type="NCBI Taxonomy" id="412755"/>
    <lineage>
        <taxon>unclassified sequences</taxon>
        <taxon>metagenomes</taxon>
        <taxon>ecological metagenomes</taxon>
    </lineage>
</organism>
<dbReference type="PANTHER" id="PTHR33408">
    <property type="entry name" value="TRANSPOSASE"/>
    <property type="match status" value="1"/>
</dbReference>
<feature type="domain" description="Transposase IS4-like" evidence="2">
    <location>
        <begin position="97"/>
        <end position="234"/>
    </location>
</feature>
<name>X0VY65_9ZZZZ</name>